<comment type="cofactor">
    <cofactor evidence="9">
        <name>Fe cation</name>
        <dbReference type="ChEBI" id="CHEBI:24875"/>
    </cofactor>
</comment>
<comment type="subcellular location">
    <subcellularLocation>
        <location evidence="2">Periplasm</location>
    </subcellularLocation>
</comment>
<evidence type="ECO:0000313" key="11">
    <source>
        <dbReference type="EMBL" id="PMP68427.1"/>
    </source>
</evidence>
<keyword evidence="9" id="KW-0408">Iron</keyword>
<keyword evidence="9" id="KW-0460">Magnesium</keyword>
<evidence type="ECO:0000313" key="12">
    <source>
        <dbReference type="Proteomes" id="UP000235460"/>
    </source>
</evidence>
<dbReference type="AlphaFoldDB" id="A0A2N7PPV5"/>
<dbReference type="InterPro" id="IPR018194">
    <property type="entry name" value="Ni-dep_hyd_lsu_Ni_BS"/>
</dbReference>
<keyword evidence="7" id="KW-0574">Periplasm</keyword>
<keyword evidence="5 9" id="KW-0533">Nickel</keyword>
<dbReference type="Gene3D" id="1.10.645.10">
    <property type="entry name" value="Cytochrome-c3 Hydrogenase, chain B"/>
    <property type="match status" value="1"/>
</dbReference>
<dbReference type="PROSITE" id="PS00508">
    <property type="entry name" value="NI_HGENASE_L_2"/>
    <property type="match status" value="1"/>
</dbReference>
<organism evidence="11 12">
    <name type="scientific">Thermodesulfobacterium geofontis</name>
    <dbReference type="NCBI Taxonomy" id="1295609"/>
    <lineage>
        <taxon>Bacteria</taxon>
        <taxon>Pseudomonadati</taxon>
        <taxon>Thermodesulfobacteriota</taxon>
        <taxon>Thermodesulfobacteria</taxon>
        <taxon>Thermodesulfobacteriales</taxon>
        <taxon>Thermodesulfobacteriaceae</taxon>
        <taxon>Thermodesulfobacterium</taxon>
    </lineage>
</organism>
<comment type="similarity">
    <text evidence="3 10">Belongs to the [NiFe]/[NiFeSe] hydrogenase large subunit family.</text>
</comment>
<dbReference type="GO" id="GO:0008901">
    <property type="term" value="F:ferredoxin hydrogenase activity"/>
    <property type="evidence" value="ECO:0007669"/>
    <property type="project" value="InterPro"/>
</dbReference>
<comment type="cofactor">
    <cofactor evidence="1 9">
        <name>Ni(2+)</name>
        <dbReference type="ChEBI" id="CHEBI:49786"/>
    </cofactor>
</comment>
<dbReference type="PANTHER" id="PTHR42958:SF1">
    <property type="entry name" value="HYDROGENASE-2 LARGE CHAIN"/>
    <property type="match status" value="1"/>
</dbReference>
<comment type="caution">
    <text evidence="11">The sequence shown here is derived from an EMBL/GenBank/DDBJ whole genome shotgun (WGS) entry which is preliminary data.</text>
</comment>
<dbReference type="InterPro" id="IPR001501">
    <property type="entry name" value="Ni-dep_hyd_lsu"/>
</dbReference>
<evidence type="ECO:0000256" key="9">
    <source>
        <dbReference type="PIRSR" id="PIRSR601501-1"/>
    </source>
</evidence>
<dbReference type="SUPFAM" id="SSF56762">
    <property type="entry name" value="HydB/Nqo4-like"/>
    <property type="match status" value="1"/>
</dbReference>
<evidence type="ECO:0000256" key="6">
    <source>
        <dbReference type="ARBA" id="ARBA00022723"/>
    </source>
</evidence>
<feature type="binding site" evidence="9">
    <location>
        <position position="64"/>
    </location>
    <ligand>
        <name>Fe cation</name>
        <dbReference type="ChEBI" id="CHEBI:24875"/>
    </ligand>
</feature>
<evidence type="ECO:0000256" key="5">
    <source>
        <dbReference type="ARBA" id="ARBA00022596"/>
    </source>
</evidence>
<dbReference type="FunFam" id="1.10.645.10:FF:000002">
    <property type="entry name" value="Hydrogenase 2 large subunit"/>
    <property type="match status" value="1"/>
</dbReference>
<dbReference type="GO" id="GO:0033748">
    <property type="term" value="F:hydrogenase (acceptor) activity"/>
    <property type="evidence" value="ECO:0007669"/>
    <property type="project" value="UniProtKB-EC"/>
</dbReference>
<evidence type="ECO:0000256" key="2">
    <source>
        <dbReference type="ARBA" id="ARBA00004418"/>
    </source>
</evidence>
<evidence type="ECO:0000256" key="3">
    <source>
        <dbReference type="ARBA" id="ARBA00009292"/>
    </source>
</evidence>
<feature type="binding site" evidence="9">
    <location>
        <position position="61"/>
    </location>
    <ligand>
        <name>Ni(2+)</name>
        <dbReference type="ChEBI" id="CHEBI:49786"/>
    </ligand>
</feature>
<gene>
    <name evidence="11" type="ORF">C0190_01550</name>
</gene>
<evidence type="ECO:0000256" key="8">
    <source>
        <dbReference type="ARBA" id="ARBA00023002"/>
    </source>
</evidence>
<reference evidence="11 12" key="1">
    <citation type="submission" date="2018-01" db="EMBL/GenBank/DDBJ databases">
        <title>Metagenomic assembled genomes from two thermal pools in the Uzon Caldera, Kamchatka, Russia.</title>
        <authorList>
            <person name="Wilkins L."/>
            <person name="Ettinger C."/>
        </authorList>
    </citation>
    <scope>NUCLEOTIDE SEQUENCE [LARGE SCALE GENOMIC DNA]</scope>
    <source>
        <strain evidence="11">ZAV-08</strain>
    </source>
</reference>
<sequence>MGRKITVDPITRIEGHLRIDVEVDGGKIVNAWSSGQMWRGIELILKGRDPRDAAFITQRICGVCTTVHTIASVRAVENALGMEVPLNAQLIRNIILAAHGMHDHIVHFYHLSALDWVDIVSALKADPKKTAELAQTLSDWPGNSVTYFKAVQAKLKEFVESGQIGPFTNGYWGHPQMKLSPEVNLLAVGHYLEALEYQFIPNKVVAILGGKNPHIQTVTVGGVGLAIDPDSDSALNRERLDYIRELLMKAKDFVQKVYLNDVIAVGCLYAEWTKIGGGVPNYLAVPDMPLDTKGTQFDLPGGTIFNRDLGTYTPIKSFNDPYFRDNVAEDVAHSWYKDTGLRHPWQGETVPNYTDFDPNGKYSWAKAPRFKGEPMQVGPVSQVLCGIASKHEPTMKWVNYSVEKAKALGVNIGVDAFHSTIGRHLARAIRAAVLADLALKHLDLLEANIAKGDLAVWNDVKFPAGEIKGFGFHEAPRGTLSHWVVIEGGKIKNYQCVVPSTWNVSPRCGKGKMGPYEAALVDNHPIVDPEKPLEVLRTIHSFDPCIACAVHIIDTKGREIKRVKVLK</sequence>
<accession>A0A2N7PPV5</accession>
<dbReference type="GO" id="GO:0042597">
    <property type="term" value="C:periplasmic space"/>
    <property type="evidence" value="ECO:0007669"/>
    <property type="project" value="UniProtKB-SubCell"/>
</dbReference>
<feature type="binding site" evidence="9">
    <location>
        <position position="551"/>
    </location>
    <ligand>
        <name>Mg(2+)</name>
        <dbReference type="ChEBI" id="CHEBI:18420"/>
    </ligand>
</feature>
<dbReference type="InterPro" id="IPR029014">
    <property type="entry name" value="NiFe-Hase_large"/>
</dbReference>
<feature type="binding site" evidence="9">
    <location>
        <position position="548"/>
    </location>
    <ligand>
        <name>Fe cation</name>
        <dbReference type="ChEBI" id="CHEBI:24875"/>
    </ligand>
</feature>
<proteinExistence type="inferred from homology"/>
<dbReference type="EC" id="1.12.99.6" evidence="11"/>
<evidence type="ECO:0000256" key="1">
    <source>
        <dbReference type="ARBA" id="ARBA00001967"/>
    </source>
</evidence>
<protein>
    <submittedName>
        <fullName evidence="11">Hydrogenase 2 large subunit</fullName>
        <ecNumber evidence="11">1.12.99.6</ecNumber>
    </submittedName>
</protein>
<feature type="binding site" evidence="9">
    <location>
        <position position="545"/>
    </location>
    <ligand>
        <name>Ni(2+)</name>
        <dbReference type="ChEBI" id="CHEBI:49786"/>
    </ligand>
</feature>
<evidence type="ECO:0000256" key="10">
    <source>
        <dbReference type="RuleBase" id="RU003896"/>
    </source>
</evidence>
<keyword evidence="8 10" id="KW-0560">Oxidoreductase</keyword>
<evidence type="ECO:0000256" key="7">
    <source>
        <dbReference type="ARBA" id="ARBA00022764"/>
    </source>
</evidence>
<dbReference type="InterPro" id="IPR050867">
    <property type="entry name" value="NiFe/NiFeSe_hydrgnase_LSU"/>
</dbReference>
<feature type="binding site" evidence="9">
    <location>
        <position position="42"/>
    </location>
    <ligand>
        <name>Mg(2+)</name>
        <dbReference type="ChEBI" id="CHEBI:18420"/>
    </ligand>
</feature>
<evidence type="ECO:0000256" key="4">
    <source>
        <dbReference type="ARBA" id="ARBA00011771"/>
    </source>
</evidence>
<dbReference type="PROSITE" id="PS00507">
    <property type="entry name" value="NI_HGENASE_L_1"/>
    <property type="match status" value="1"/>
</dbReference>
<dbReference type="GO" id="GO:0016151">
    <property type="term" value="F:nickel cation binding"/>
    <property type="evidence" value="ECO:0007669"/>
    <property type="project" value="InterPro"/>
</dbReference>
<feature type="binding site" evidence="9">
    <location>
        <position position="64"/>
    </location>
    <ligand>
        <name>Ni(2+)</name>
        <dbReference type="ChEBI" id="CHEBI:49786"/>
    </ligand>
</feature>
<comment type="subunit">
    <text evidence="4">Heterodimer of a large and a small subunit.</text>
</comment>
<name>A0A2N7PPV5_9BACT</name>
<dbReference type="Proteomes" id="UP000235460">
    <property type="component" value="Unassembled WGS sequence"/>
</dbReference>
<dbReference type="Pfam" id="PF00374">
    <property type="entry name" value="NiFeSe_Hases"/>
    <property type="match status" value="1"/>
</dbReference>
<keyword evidence="6 9" id="KW-0479">Metal-binding</keyword>
<dbReference type="PANTHER" id="PTHR42958">
    <property type="entry name" value="HYDROGENASE-2 LARGE CHAIN"/>
    <property type="match status" value="1"/>
</dbReference>
<dbReference type="EMBL" id="PNIK01000022">
    <property type="protein sequence ID" value="PMP68427.1"/>
    <property type="molecule type" value="Genomic_DNA"/>
</dbReference>